<dbReference type="InterPro" id="IPR008030">
    <property type="entry name" value="NmrA-like"/>
</dbReference>
<organism evidence="2 3">
    <name type="scientific">Rubroshorea leprosula</name>
    <dbReference type="NCBI Taxonomy" id="152421"/>
    <lineage>
        <taxon>Eukaryota</taxon>
        <taxon>Viridiplantae</taxon>
        <taxon>Streptophyta</taxon>
        <taxon>Embryophyta</taxon>
        <taxon>Tracheophyta</taxon>
        <taxon>Spermatophyta</taxon>
        <taxon>Magnoliopsida</taxon>
        <taxon>eudicotyledons</taxon>
        <taxon>Gunneridae</taxon>
        <taxon>Pentapetalae</taxon>
        <taxon>rosids</taxon>
        <taxon>malvids</taxon>
        <taxon>Malvales</taxon>
        <taxon>Dipterocarpaceae</taxon>
        <taxon>Rubroshorea</taxon>
    </lineage>
</organism>
<keyword evidence="3" id="KW-1185">Reference proteome</keyword>
<proteinExistence type="predicted"/>
<evidence type="ECO:0000313" key="3">
    <source>
        <dbReference type="Proteomes" id="UP001054252"/>
    </source>
</evidence>
<feature type="domain" description="NmrA-like" evidence="1">
    <location>
        <begin position="11"/>
        <end position="116"/>
    </location>
</feature>
<dbReference type="InterPro" id="IPR036291">
    <property type="entry name" value="NAD(P)-bd_dom_sf"/>
</dbReference>
<gene>
    <name evidence="2" type="ORF">SLEP1_g4393</name>
</gene>
<dbReference type="EMBL" id="BPVZ01000004">
    <property type="protein sequence ID" value="GKU90393.1"/>
    <property type="molecule type" value="Genomic_DNA"/>
</dbReference>
<comment type="caution">
    <text evidence="2">The sequence shown here is derived from an EMBL/GenBank/DDBJ whole genome shotgun (WGS) entry which is preliminary data.</text>
</comment>
<dbReference type="AlphaFoldDB" id="A0AAV5HP18"/>
<reference evidence="2 3" key="1">
    <citation type="journal article" date="2021" name="Commun. Biol.">
        <title>The genome of Shorea leprosula (Dipterocarpaceae) highlights the ecological relevance of drought in aseasonal tropical rainforests.</title>
        <authorList>
            <person name="Ng K.K.S."/>
            <person name="Kobayashi M.J."/>
            <person name="Fawcett J.A."/>
            <person name="Hatakeyama M."/>
            <person name="Paape T."/>
            <person name="Ng C.H."/>
            <person name="Ang C.C."/>
            <person name="Tnah L.H."/>
            <person name="Lee C.T."/>
            <person name="Nishiyama T."/>
            <person name="Sese J."/>
            <person name="O'Brien M.J."/>
            <person name="Copetti D."/>
            <person name="Mohd Noor M.I."/>
            <person name="Ong R.C."/>
            <person name="Putra M."/>
            <person name="Sireger I.Z."/>
            <person name="Indrioko S."/>
            <person name="Kosugi Y."/>
            <person name="Izuno A."/>
            <person name="Isagi Y."/>
            <person name="Lee S.L."/>
            <person name="Shimizu K.K."/>
        </authorList>
    </citation>
    <scope>NUCLEOTIDE SEQUENCE [LARGE SCALE GENOMIC DNA]</scope>
    <source>
        <strain evidence="2">214</strain>
    </source>
</reference>
<protein>
    <recommendedName>
        <fullName evidence="1">NmrA-like domain-containing protein</fullName>
    </recommendedName>
</protein>
<dbReference type="Pfam" id="PF05368">
    <property type="entry name" value="NmrA"/>
    <property type="match status" value="1"/>
</dbReference>
<dbReference type="Gene3D" id="3.40.50.720">
    <property type="entry name" value="NAD(P)-binding Rossmann-like Domain"/>
    <property type="match status" value="1"/>
</dbReference>
<dbReference type="PANTHER" id="PTHR43349">
    <property type="entry name" value="PINORESINOL REDUCTASE-RELATED"/>
    <property type="match status" value="1"/>
</dbReference>
<accession>A0AAV5HP18</accession>
<dbReference type="Proteomes" id="UP001054252">
    <property type="component" value="Unassembled WGS sequence"/>
</dbReference>
<dbReference type="InterPro" id="IPR050608">
    <property type="entry name" value="NmrA-type/Isoflavone_red_sf"/>
</dbReference>
<evidence type="ECO:0000313" key="2">
    <source>
        <dbReference type="EMBL" id="GKU90393.1"/>
    </source>
</evidence>
<dbReference type="PANTHER" id="PTHR43349:SF16">
    <property type="entry name" value="LEUCANTHOCYANIDIN REDUCTASE"/>
    <property type="match status" value="1"/>
</dbReference>
<dbReference type="SUPFAM" id="SSF51735">
    <property type="entry name" value="NAD(P)-binding Rossmann-fold domains"/>
    <property type="match status" value="1"/>
</dbReference>
<name>A0AAV5HP18_9ROSI</name>
<sequence>MTDATASATAKGRVLVVGATGFIGQFVTEASLNSGHPTYILVRPSSATANPSKTKIIKTFQAKGAIVLHGVINENELMEKLLKEHEIETVISAVGGEKILDQLSLIHAINAVGTIKVKCSFWSLNFIHLHIFDP</sequence>
<evidence type="ECO:0000259" key="1">
    <source>
        <dbReference type="Pfam" id="PF05368"/>
    </source>
</evidence>